<evidence type="ECO:0000256" key="3">
    <source>
        <dbReference type="ARBA" id="ARBA00023242"/>
    </source>
</evidence>
<dbReference type="GO" id="GO:0000398">
    <property type="term" value="P:mRNA splicing, via spliceosome"/>
    <property type="evidence" value="ECO:0007669"/>
    <property type="project" value="TreeGrafter"/>
</dbReference>
<evidence type="ECO:0000313" key="6">
    <source>
        <dbReference type="RefSeq" id="XP_027201485.1"/>
    </source>
</evidence>
<dbReference type="InterPro" id="IPR010756">
    <property type="entry name" value="Tls1-like"/>
</dbReference>
<dbReference type="RefSeq" id="XP_027201485.1">
    <property type="nucleotide sequence ID" value="XM_027345684.1"/>
</dbReference>
<gene>
    <name evidence="6" type="primary">LOC113795499</name>
</gene>
<dbReference type="PANTHER" id="PTHR13486">
    <property type="entry name" value="TELOMERE LENGTH AND SILENCING PROTEIN 1 TLS1 FAMILY MEMBER"/>
    <property type="match status" value="1"/>
</dbReference>
<comment type="similarity">
    <text evidence="2">Belongs to the TLS1 family.</text>
</comment>
<organism evidence="5 6">
    <name type="scientific">Dermatophagoides pteronyssinus</name>
    <name type="common">European house dust mite</name>
    <dbReference type="NCBI Taxonomy" id="6956"/>
    <lineage>
        <taxon>Eukaryota</taxon>
        <taxon>Metazoa</taxon>
        <taxon>Ecdysozoa</taxon>
        <taxon>Arthropoda</taxon>
        <taxon>Chelicerata</taxon>
        <taxon>Arachnida</taxon>
        <taxon>Acari</taxon>
        <taxon>Acariformes</taxon>
        <taxon>Sarcoptiformes</taxon>
        <taxon>Astigmata</taxon>
        <taxon>Psoroptidia</taxon>
        <taxon>Analgoidea</taxon>
        <taxon>Pyroglyphidae</taxon>
        <taxon>Dermatophagoidinae</taxon>
        <taxon>Dermatophagoides</taxon>
    </lineage>
</organism>
<name>A0A6P6Y869_DERPT</name>
<dbReference type="PANTHER" id="PTHR13486:SF2">
    <property type="entry name" value="SPLICING FACTOR C9ORF78"/>
    <property type="match status" value="1"/>
</dbReference>
<feature type="region of interest" description="Disordered" evidence="4">
    <location>
        <begin position="361"/>
        <end position="394"/>
    </location>
</feature>
<accession>A0A6P6Y869</accession>
<reference evidence="6" key="1">
    <citation type="submission" date="2025-08" db="UniProtKB">
        <authorList>
            <consortium name="RefSeq"/>
        </authorList>
    </citation>
    <scope>IDENTIFICATION</scope>
    <source>
        <strain evidence="6">Airmid</strain>
    </source>
</reference>
<keyword evidence="5" id="KW-1185">Reference proteome</keyword>
<feature type="compositionally biased region" description="Basic and acidic residues" evidence="4">
    <location>
        <begin position="361"/>
        <end position="386"/>
    </location>
</feature>
<evidence type="ECO:0000256" key="1">
    <source>
        <dbReference type="ARBA" id="ARBA00004123"/>
    </source>
</evidence>
<dbReference type="InParanoid" id="A0A6P6Y869"/>
<dbReference type="GO" id="GO:0005681">
    <property type="term" value="C:spliceosomal complex"/>
    <property type="evidence" value="ECO:0007669"/>
    <property type="project" value="TreeGrafter"/>
</dbReference>
<dbReference type="AlphaFoldDB" id="A0A6P6Y869"/>
<dbReference type="FunCoup" id="A0A6P6Y869">
    <property type="interactions" value="1483"/>
</dbReference>
<dbReference type="Proteomes" id="UP000515146">
    <property type="component" value="Unplaced"/>
</dbReference>
<keyword evidence="3" id="KW-0539">Nucleus</keyword>
<protein>
    <submittedName>
        <fullName evidence="6">Telomere length and silencing protein 1 homolog</fullName>
    </submittedName>
</protein>
<dbReference type="GeneID" id="113795499"/>
<dbReference type="OMA" id="MPTENND"/>
<dbReference type="OrthoDB" id="5627at2759"/>
<dbReference type="KEGG" id="dpte:113795499"/>
<proteinExistence type="inferred from homology"/>
<comment type="subcellular location">
    <subcellularLocation>
        <location evidence="1">Nucleus</location>
    </subcellularLocation>
</comment>
<evidence type="ECO:0000256" key="2">
    <source>
        <dbReference type="ARBA" id="ARBA00007643"/>
    </source>
</evidence>
<sequence>MSECCLLITKFVLANIMDDNQNNDDNETSTNKTIVFKKRKRKIETIKTIKIDDDDDGDNDSNTKDDDSIDWTTLDELRELQKARKRITKGIDVMDLLKHDMTTTKKNDGEKIDEKKSFGLTDSKTLLANELDLGNTFSLETNRRDEDAEMMKYVDEELAKRRSTITNENNGRNEKALQPADLTKDLLIKAIPDHLLELIYNSKSKNEEMLSSQMLSGIPEVDLGIEERIKNIEKTETAKNKLIEKRVQREMEKLADPNSDQNNPMKDLSFAPKNLASCFNYRQNNLLTTSNNSGNNSMPNHRFNLHSMPTENNDLISHFIDKEERKTQGKSHHRDQHQQQPVQQYDIEPVVVIGDEPLKVRLPKPMEKDNRMPGKDKPLDNYMFEKFKKHIKKR</sequence>
<evidence type="ECO:0000256" key="4">
    <source>
        <dbReference type="SAM" id="MobiDB-lite"/>
    </source>
</evidence>
<evidence type="ECO:0000313" key="5">
    <source>
        <dbReference type="Proteomes" id="UP000515146"/>
    </source>
</evidence>
<dbReference type="Pfam" id="PF07052">
    <property type="entry name" value="Hep_59"/>
    <property type="match status" value="1"/>
</dbReference>